<dbReference type="EMBL" id="JAEAOA010001484">
    <property type="protein sequence ID" value="KAK3602648.1"/>
    <property type="molecule type" value="Genomic_DNA"/>
</dbReference>
<feature type="compositionally biased region" description="Basic and acidic residues" evidence="1">
    <location>
        <begin position="473"/>
        <end position="495"/>
    </location>
</feature>
<comment type="caution">
    <text evidence="2">The sequence shown here is derived from an EMBL/GenBank/DDBJ whole genome shotgun (WGS) entry which is preliminary data.</text>
</comment>
<organism evidence="2 3">
    <name type="scientific">Potamilus streckersoni</name>
    <dbReference type="NCBI Taxonomy" id="2493646"/>
    <lineage>
        <taxon>Eukaryota</taxon>
        <taxon>Metazoa</taxon>
        <taxon>Spiralia</taxon>
        <taxon>Lophotrochozoa</taxon>
        <taxon>Mollusca</taxon>
        <taxon>Bivalvia</taxon>
        <taxon>Autobranchia</taxon>
        <taxon>Heteroconchia</taxon>
        <taxon>Palaeoheterodonta</taxon>
        <taxon>Unionida</taxon>
        <taxon>Unionoidea</taxon>
        <taxon>Unionidae</taxon>
        <taxon>Ambleminae</taxon>
        <taxon>Lampsilini</taxon>
        <taxon>Potamilus</taxon>
    </lineage>
</organism>
<feature type="compositionally biased region" description="Polar residues" evidence="1">
    <location>
        <begin position="244"/>
        <end position="263"/>
    </location>
</feature>
<proteinExistence type="predicted"/>
<dbReference type="AlphaFoldDB" id="A0AAE0T3P6"/>
<evidence type="ECO:0000313" key="2">
    <source>
        <dbReference type="EMBL" id="KAK3602648.1"/>
    </source>
</evidence>
<accession>A0AAE0T3P6</accession>
<reference evidence="2" key="3">
    <citation type="submission" date="2023-05" db="EMBL/GenBank/DDBJ databases">
        <authorList>
            <person name="Smith C.H."/>
        </authorList>
    </citation>
    <scope>NUCLEOTIDE SEQUENCE</scope>
    <source>
        <strain evidence="2">CHS0354</strain>
        <tissue evidence="2">Mantle</tissue>
    </source>
</reference>
<feature type="region of interest" description="Disordered" evidence="1">
    <location>
        <begin position="244"/>
        <end position="277"/>
    </location>
</feature>
<name>A0AAE0T3P6_9BIVA</name>
<protein>
    <submittedName>
        <fullName evidence="2">Uncharacterized protein</fullName>
    </submittedName>
</protein>
<reference evidence="2" key="1">
    <citation type="journal article" date="2021" name="Genome Biol. Evol.">
        <title>A High-Quality Reference Genome for a Parasitic Bivalve with Doubly Uniparental Inheritance (Bivalvia: Unionida).</title>
        <authorList>
            <person name="Smith C.H."/>
        </authorList>
    </citation>
    <scope>NUCLEOTIDE SEQUENCE</scope>
    <source>
        <strain evidence="2">CHS0354</strain>
    </source>
</reference>
<reference evidence="2" key="2">
    <citation type="journal article" date="2021" name="Genome Biol. Evol.">
        <title>Developing a high-quality reference genome for a parasitic bivalve with doubly uniparental inheritance (Bivalvia: Unionida).</title>
        <authorList>
            <person name="Smith C.H."/>
        </authorList>
    </citation>
    <scope>NUCLEOTIDE SEQUENCE</scope>
    <source>
        <strain evidence="2">CHS0354</strain>
        <tissue evidence="2">Mantle</tissue>
    </source>
</reference>
<keyword evidence="3" id="KW-1185">Reference proteome</keyword>
<feature type="compositionally biased region" description="Polar residues" evidence="1">
    <location>
        <begin position="515"/>
        <end position="539"/>
    </location>
</feature>
<feature type="region of interest" description="Disordered" evidence="1">
    <location>
        <begin position="434"/>
        <end position="542"/>
    </location>
</feature>
<sequence>MASTQFSGTEPAGKHKQIQQTELTQNPVVLNQLENTNTKTSSTEPAEKHITNKTTIGPAVVLNQLGNINKYNNQTHGNCWLTHNPDVRTKLENTSKYIIERYKTTWLRHNPVKTDLRKHIANTQSIGTEPAEKKENTTKKVRKYDNHRYATSWLTYSLLLRIQLENSKYKKNLFYGTSWLTHNPVVRKKENNTNKNNKKIGTEPAEEHKLIITTRGTEPAVIQNQLENTKHMQSTVVRNLLTNTQSSGMEQAGKQTNTTTRASGTEPAAKHKANKNSHTYGTSWLTHNPMVRNHLEISKQIQQTVVRNKLDKIQSSGTDQDQLRKLQANKQYSGNEPAGKHKQIQQTEVRNQLAKIKSSGTELAGKNKVIRTTSGTIQLHNTIHCYGTSRITLSEENNQGYGTGWLTQHPLIRNQLENTKNTTTIVVRNRVENTKQKTKTTSGSKPAGKHKNTITRHTAGEYKANTTNTGTEPAEKHKRDTTTKVVRNKQDESSKSKSQRYGTIGLIHNPVVKNQLENTNTKTSGRNPAGKHNSNTTTRNTERAGYRTIQWYGTSWKIQRKNSNQLYGTSWLTPTPVIRNQLESSKQIQKVTGNQLANAQ</sequence>
<feature type="compositionally biased region" description="Polar residues" evidence="1">
    <location>
        <begin position="18"/>
        <end position="30"/>
    </location>
</feature>
<dbReference type="Proteomes" id="UP001195483">
    <property type="component" value="Unassembled WGS sequence"/>
</dbReference>
<evidence type="ECO:0000256" key="1">
    <source>
        <dbReference type="SAM" id="MobiDB-lite"/>
    </source>
</evidence>
<feature type="region of interest" description="Disordered" evidence="1">
    <location>
        <begin position="1"/>
        <end position="30"/>
    </location>
</feature>
<gene>
    <name evidence="2" type="ORF">CHS0354_024970</name>
</gene>
<evidence type="ECO:0000313" key="3">
    <source>
        <dbReference type="Proteomes" id="UP001195483"/>
    </source>
</evidence>